<evidence type="ECO:0000256" key="13">
    <source>
        <dbReference type="ARBA" id="ARBA00048173"/>
    </source>
</evidence>
<dbReference type="Gene3D" id="3.30.70.2630">
    <property type="match status" value="1"/>
</dbReference>
<dbReference type="InterPro" id="IPR003545">
    <property type="entry name" value="Telomerase_RT"/>
</dbReference>
<keyword evidence="8 14" id="KW-0460">Magnesium</keyword>
<keyword evidence="7 14" id="KW-0479">Metal-binding</keyword>
<evidence type="ECO:0000256" key="2">
    <source>
        <dbReference type="ARBA" id="ARBA00012493"/>
    </source>
</evidence>
<dbReference type="EC" id="2.7.7.49" evidence="2 14"/>
<evidence type="ECO:0000256" key="5">
    <source>
        <dbReference type="ARBA" id="ARBA00022679"/>
    </source>
</evidence>
<feature type="domain" description="Reverse transcriptase" evidence="16">
    <location>
        <begin position="631"/>
        <end position="964"/>
    </location>
</feature>
<dbReference type="InterPro" id="IPR049139">
    <property type="entry name" value="TERT_C"/>
</dbReference>
<protein>
    <recommendedName>
        <fullName evidence="3 14">Telomerase reverse transcriptase</fullName>
        <ecNumber evidence="2 14">2.7.7.49</ecNumber>
    </recommendedName>
    <alternativeName>
        <fullName evidence="12 14">Telomerase catalytic subunit</fullName>
    </alternativeName>
</protein>
<comment type="similarity">
    <text evidence="1 14">Belongs to the reverse transcriptase family. Telomerase subfamily.</text>
</comment>
<dbReference type="PANTHER" id="PTHR12066:SF0">
    <property type="entry name" value="TELOMERASE REVERSE TRANSCRIPTASE"/>
    <property type="match status" value="1"/>
</dbReference>
<keyword evidence="6 14" id="KW-0548">Nucleotidyltransferase</keyword>
<feature type="compositionally biased region" description="Basic and acidic residues" evidence="15">
    <location>
        <begin position="243"/>
        <end position="259"/>
    </location>
</feature>
<evidence type="ECO:0000256" key="7">
    <source>
        <dbReference type="ARBA" id="ARBA00022723"/>
    </source>
</evidence>
<feature type="region of interest" description="Disordered" evidence="15">
    <location>
        <begin position="189"/>
        <end position="275"/>
    </location>
</feature>
<dbReference type="CDD" id="cd01648">
    <property type="entry name" value="TERT"/>
    <property type="match status" value="1"/>
</dbReference>
<dbReference type="Pfam" id="PF21399">
    <property type="entry name" value="TERT_C"/>
    <property type="match status" value="1"/>
</dbReference>
<reference evidence="17 18" key="1">
    <citation type="submission" date="2022-05" db="EMBL/GenBank/DDBJ databases">
        <authorList>
            <consortium name="Genoscope - CEA"/>
            <person name="William W."/>
        </authorList>
    </citation>
    <scope>NUCLEOTIDE SEQUENCE [LARGE SCALE GENOMIC DNA]</scope>
</reference>
<feature type="compositionally biased region" description="Polar residues" evidence="15">
    <location>
        <begin position="42"/>
        <end position="56"/>
    </location>
</feature>
<evidence type="ECO:0000256" key="14">
    <source>
        <dbReference type="RuleBase" id="RU365061"/>
    </source>
</evidence>
<dbReference type="Pfam" id="PF12009">
    <property type="entry name" value="Telomerase_RBD"/>
    <property type="match status" value="1"/>
</dbReference>
<comment type="subcellular location">
    <subcellularLocation>
        <location evidence="14">Nucleus</location>
    </subcellularLocation>
    <subcellularLocation>
        <location evidence="14">Chromosome</location>
        <location evidence="14">Telomere</location>
    </subcellularLocation>
</comment>
<comment type="catalytic activity">
    <reaction evidence="13 14">
        <text>DNA(n) + a 2'-deoxyribonucleoside 5'-triphosphate = DNA(n+1) + diphosphate</text>
        <dbReference type="Rhea" id="RHEA:22508"/>
        <dbReference type="Rhea" id="RHEA-COMP:17339"/>
        <dbReference type="Rhea" id="RHEA-COMP:17340"/>
        <dbReference type="ChEBI" id="CHEBI:33019"/>
        <dbReference type="ChEBI" id="CHEBI:61560"/>
        <dbReference type="ChEBI" id="CHEBI:173112"/>
        <dbReference type="EC" id="2.7.7.49"/>
    </reaction>
</comment>
<evidence type="ECO:0000256" key="4">
    <source>
        <dbReference type="ARBA" id="ARBA00022454"/>
    </source>
</evidence>
<feature type="region of interest" description="Disordered" evidence="15">
    <location>
        <begin position="331"/>
        <end position="383"/>
    </location>
</feature>
<dbReference type="Proteomes" id="UP001159405">
    <property type="component" value="Unassembled WGS sequence"/>
</dbReference>
<evidence type="ECO:0000256" key="8">
    <source>
        <dbReference type="ARBA" id="ARBA00022842"/>
    </source>
</evidence>
<proteinExistence type="inferred from homology"/>
<evidence type="ECO:0000313" key="18">
    <source>
        <dbReference type="Proteomes" id="UP001159405"/>
    </source>
</evidence>
<comment type="caution">
    <text evidence="17">The sequence shown here is derived from an EMBL/GenBank/DDBJ whole genome shotgun (WGS) entry which is preliminary data.</text>
</comment>
<gene>
    <name evidence="17" type="ORF">PLOB_00031232</name>
</gene>
<feature type="region of interest" description="Disordered" evidence="15">
    <location>
        <begin position="1"/>
        <end position="21"/>
    </location>
</feature>
<keyword evidence="10 14" id="KW-0695">RNA-directed DNA polymerase</keyword>
<keyword evidence="4 14" id="KW-0158">Chromosome</keyword>
<feature type="compositionally biased region" description="Polar residues" evidence="15">
    <location>
        <begin position="331"/>
        <end position="350"/>
    </location>
</feature>
<dbReference type="PRINTS" id="PR01365">
    <property type="entry name" value="TELOMERASERT"/>
</dbReference>
<feature type="region of interest" description="Disordered" evidence="15">
    <location>
        <begin position="38"/>
        <end position="140"/>
    </location>
</feature>
<dbReference type="InterPro" id="IPR000477">
    <property type="entry name" value="RT_dom"/>
</dbReference>
<keyword evidence="9 14" id="KW-0779">Telomere</keyword>
<evidence type="ECO:0000259" key="16">
    <source>
        <dbReference type="PROSITE" id="PS50878"/>
    </source>
</evidence>
<sequence>MRRSRQNFANEKDPEASTSDIAVSAFCENTLRQEHICDEAAKNTSTSPVTSAQLEQPKSRKRRASDNLSDNQEQTSKKAKTSLSIEDSPLLFPIEPEGKSRNLPVKDGLTTGSDTEVSPLLFPEETSEKSTEEPTCSASVRLSSNDDVAIALFQNDAETVVSCVDSGRVGDDLCRSDDKEVKATPVEMKEVRKRKKPFSAAGANEEEKTKLRKRKKPWKGLLKLLPQPEQGKSPRKKTSATKFKGEGKSGKINRKESKKLSKSQSTSKTHQEIGMNDLYLPRTRLFYASNLSQKLSKKHVMEATPVSMNGARKLVHRIFLEGSYVGNGKSDVQNAKNATGTSSNQKQTPTKNEKVTKGGQNAKNASGVLSNHKQTPSKKKKPFRLPKRLKRIVPIFLIFLARHRKCPFQVLLKHHCTFSERRARVIKSGKKKGRLFSTPKTKMWSKRRLKRHGSKVVKRPPGKKKIKVDVLVYRHAVSNYTRHDQVIRFLECVCHKVVPKELWGCPHNKRTFLRNLAKFLRLHRGEKFSLGQVMEGIKVSKCEWLKMKAEDKGKFVPLSDSRKQQQLLSQFIWWFVTQYLMPLIKSFFYITESGTNRQRIFYYRKPVWRKIQQFGINMLCGEFFKPLKTKEAERLLSSKSSLGFSPLRFIPKSSTVRPITNMKHCPSIKEPTNAQKQQSINRKLQNLFEVLKFEKERNAKSLGATLFGNDDLYRVLRPFAERVREYLDGKPLFFVHVDVKHCYESIPHQKLFDIMKGMFEEEEYLIRRFALLRMSSGKVFRQVLRQMEFYKHVSNVDDCRSFPDFFQSLITAWKLKRNVAVDQVWYLTEDRDKLINLLKEHVFNNIVRIGNNYYQQIRGIAQGSILSTMLCGYFYSDMEKTHLSEISQDPDSLLLRWVDDFLFITPHKILASKFLNVMHNGIPEYGCFINREKTLTNFDAVTDDGEQVKKVCASTRFPWCGYLFDTVTLEVRCDLSRYTGLPLRDTLSVALDAHPGQALRWKLRYSVRPKCHPLLLDNNLNSRGTVLLNVYQLFLLTAYKFHTYAKELPKGRQPKDNPSFFCGLLIDVAQYFHSTSLRKSRQLSPDNAAFSLDEYEVTWLCFHAFRTCLQRKQSRYRELLRFLKMGLSRLWRGNQELKNVTAISEHAVFKNIR</sequence>
<evidence type="ECO:0000256" key="12">
    <source>
        <dbReference type="ARBA" id="ARBA00032044"/>
    </source>
</evidence>
<keyword evidence="18" id="KW-1185">Reference proteome</keyword>
<evidence type="ECO:0000256" key="15">
    <source>
        <dbReference type="SAM" id="MobiDB-lite"/>
    </source>
</evidence>
<evidence type="ECO:0000256" key="6">
    <source>
        <dbReference type="ARBA" id="ARBA00022695"/>
    </source>
</evidence>
<evidence type="ECO:0000256" key="3">
    <source>
        <dbReference type="ARBA" id="ARBA00016182"/>
    </source>
</evidence>
<evidence type="ECO:0000256" key="10">
    <source>
        <dbReference type="ARBA" id="ARBA00022918"/>
    </source>
</evidence>
<evidence type="ECO:0000256" key="1">
    <source>
        <dbReference type="ARBA" id="ARBA00008001"/>
    </source>
</evidence>
<feature type="compositionally biased region" description="Polar residues" evidence="15">
    <location>
        <begin position="358"/>
        <end position="374"/>
    </location>
</feature>
<evidence type="ECO:0000313" key="17">
    <source>
        <dbReference type="EMBL" id="CAH3035900.1"/>
    </source>
</evidence>
<keyword evidence="11 14" id="KW-0539">Nucleus</keyword>
<dbReference type="SMART" id="SM00975">
    <property type="entry name" value="Telomerase_RBD"/>
    <property type="match status" value="1"/>
</dbReference>
<dbReference type="Gene3D" id="1.10.357.90">
    <property type="match status" value="1"/>
</dbReference>
<dbReference type="InterPro" id="IPR021891">
    <property type="entry name" value="Telomerase_RBD"/>
</dbReference>
<name>A0ABN8MYL0_9CNID</name>
<accession>A0ABN8MYL0</accession>
<dbReference type="PANTHER" id="PTHR12066">
    <property type="entry name" value="TELOMERASE REVERSE TRANSCRIPTASE"/>
    <property type="match status" value="1"/>
</dbReference>
<organism evidence="17 18">
    <name type="scientific">Porites lobata</name>
    <dbReference type="NCBI Taxonomy" id="104759"/>
    <lineage>
        <taxon>Eukaryota</taxon>
        <taxon>Metazoa</taxon>
        <taxon>Cnidaria</taxon>
        <taxon>Anthozoa</taxon>
        <taxon>Hexacorallia</taxon>
        <taxon>Scleractinia</taxon>
        <taxon>Fungiina</taxon>
        <taxon>Poritidae</taxon>
        <taxon>Porites</taxon>
    </lineage>
</organism>
<keyword evidence="5 14" id="KW-0808">Transferase</keyword>
<dbReference type="Gene3D" id="1.10.132.70">
    <property type="match status" value="1"/>
</dbReference>
<evidence type="ECO:0000256" key="9">
    <source>
        <dbReference type="ARBA" id="ARBA00022895"/>
    </source>
</evidence>
<dbReference type="PROSITE" id="PS50878">
    <property type="entry name" value="RT_POL"/>
    <property type="match status" value="1"/>
</dbReference>
<evidence type="ECO:0000256" key="11">
    <source>
        <dbReference type="ARBA" id="ARBA00023242"/>
    </source>
</evidence>
<dbReference type="EMBL" id="CALNXK010000004">
    <property type="protein sequence ID" value="CAH3035900.1"/>
    <property type="molecule type" value="Genomic_DNA"/>
</dbReference>
<comment type="function">
    <text evidence="14">Telomerase is a ribonucleoprotein enzyme essential for the replication of chromosome termini in most eukaryotes. It elongates telomeres. It is a reverse transcriptase that adds simple sequence repeats to chromosome ends by copying a template sequence within the RNA component of the enzyme.</text>
</comment>